<dbReference type="EMBL" id="LAZR01009906">
    <property type="protein sequence ID" value="KKM69935.1"/>
    <property type="molecule type" value="Genomic_DNA"/>
</dbReference>
<gene>
    <name evidence="1" type="ORF">LCGC14_1445610</name>
</gene>
<comment type="caution">
    <text evidence="1">The sequence shown here is derived from an EMBL/GenBank/DDBJ whole genome shotgun (WGS) entry which is preliminary data.</text>
</comment>
<sequence>MNEMERRAQHAWEWRVFADLSTIKNHDVWCFSIGLCETAGWVSNTGYGMLEWVKPGYKDI</sequence>
<accession>A0A0F9LZT9</accession>
<reference evidence="1" key="1">
    <citation type="journal article" date="2015" name="Nature">
        <title>Complex archaea that bridge the gap between prokaryotes and eukaryotes.</title>
        <authorList>
            <person name="Spang A."/>
            <person name="Saw J.H."/>
            <person name="Jorgensen S.L."/>
            <person name="Zaremba-Niedzwiedzka K."/>
            <person name="Martijn J."/>
            <person name="Lind A.E."/>
            <person name="van Eijk R."/>
            <person name="Schleper C."/>
            <person name="Guy L."/>
            <person name="Ettema T.J."/>
        </authorList>
    </citation>
    <scope>NUCLEOTIDE SEQUENCE</scope>
</reference>
<name>A0A0F9LZT9_9ZZZZ</name>
<organism evidence="1">
    <name type="scientific">marine sediment metagenome</name>
    <dbReference type="NCBI Taxonomy" id="412755"/>
    <lineage>
        <taxon>unclassified sequences</taxon>
        <taxon>metagenomes</taxon>
        <taxon>ecological metagenomes</taxon>
    </lineage>
</organism>
<dbReference type="AlphaFoldDB" id="A0A0F9LZT9"/>
<protein>
    <submittedName>
        <fullName evidence="1">Uncharacterized protein</fullName>
    </submittedName>
</protein>
<proteinExistence type="predicted"/>
<evidence type="ECO:0000313" key="1">
    <source>
        <dbReference type="EMBL" id="KKM69935.1"/>
    </source>
</evidence>